<comment type="catalytic activity">
    <reaction evidence="4">
        <text>D-erythrose 4-phosphate + phosphoenolpyruvate + H2O = 7-phospho-2-dehydro-3-deoxy-D-arabino-heptonate + phosphate</text>
        <dbReference type="Rhea" id="RHEA:14717"/>
        <dbReference type="ChEBI" id="CHEBI:15377"/>
        <dbReference type="ChEBI" id="CHEBI:16897"/>
        <dbReference type="ChEBI" id="CHEBI:43474"/>
        <dbReference type="ChEBI" id="CHEBI:58394"/>
        <dbReference type="ChEBI" id="CHEBI:58702"/>
        <dbReference type="EC" id="2.5.1.54"/>
    </reaction>
</comment>
<dbReference type="InterPro" id="IPR002480">
    <property type="entry name" value="DAHP_synth_2"/>
</dbReference>
<dbReference type="PANTHER" id="PTHR21337:SF0">
    <property type="entry name" value="PHOSPHO-2-DEHYDRO-3-DEOXYHEPTONATE ALDOLASE"/>
    <property type="match status" value="1"/>
</dbReference>
<comment type="pathway">
    <text evidence="4">Metabolic intermediate biosynthesis; chorismate biosynthesis; chorismate from D-erythrose 4-phosphate and phosphoenolpyruvate: step 1/7.</text>
</comment>
<feature type="binding site" evidence="3">
    <location>
        <position position="109"/>
    </location>
    <ligand>
        <name>phosphoenolpyruvate</name>
        <dbReference type="ChEBI" id="CHEBI:58702"/>
    </ligand>
</feature>
<feature type="binding site" evidence="3">
    <location>
        <position position="233"/>
    </location>
    <ligand>
        <name>phosphoenolpyruvate</name>
        <dbReference type="ChEBI" id="CHEBI:58702"/>
    </ligand>
</feature>
<organism evidence="5">
    <name type="scientific">Streptomyces sp. R39</name>
    <dbReference type="NCBI Taxonomy" id="3238631"/>
    <lineage>
        <taxon>Bacteria</taxon>
        <taxon>Bacillati</taxon>
        <taxon>Actinomycetota</taxon>
        <taxon>Actinomycetes</taxon>
        <taxon>Kitasatosporales</taxon>
        <taxon>Streptomycetaceae</taxon>
        <taxon>Streptomyces</taxon>
    </lineage>
</organism>
<keyword evidence="3" id="KW-0104">Cadmium</keyword>
<feature type="binding site" evidence="3">
    <location>
        <position position="71"/>
    </location>
    <ligand>
        <name>Mn(2+)</name>
        <dbReference type="ChEBI" id="CHEBI:29035"/>
    </ligand>
</feature>
<feature type="binding site" evidence="3">
    <location>
        <begin position="210"/>
        <end position="211"/>
    </location>
    <ligand>
        <name>phosphoenolpyruvate</name>
        <dbReference type="ChEBI" id="CHEBI:58702"/>
    </ligand>
</feature>
<dbReference type="GO" id="GO:0003849">
    <property type="term" value="F:3-deoxy-7-phosphoheptulonate synthase activity"/>
    <property type="evidence" value="ECO:0007669"/>
    <property type="project" value="UniProtKB-EC"/>
</dbReference>
<dbReference type="RefSeq" id="WP_369228268.1">
    <property type="nucleotide sequence ID" value="NZ_CP163441.1"/>
</dbReference>
<evidence type="ECO:0000313" key="5">
    <source>
        <dbReference type="EMBL" id="XDQ49703.1"/>
    </source>
</evidence>
<dbReference type="Gene3D" id="3.20.20.70">
    <property type="entry name" value="Aldolase class I"/>
    <property type="match status" value="1"/>
</dbReference>
<dbReference type="InterPro" id="IPR013785">
    <property type="entry name" value="Aldolase_TIM"/>
</dbReference>
<evidence type="ECO:0000256" key="3">
    <source>
        <dbReference type="PIRSR" id="PIRSR602480-1"/>
    </source>
</evidence>
<keyword evidence="2 4" id="KW-0808">Transferase</keyword>
<comment type="similarity">
    <text evidence="1 4">Belongs to the class-II DAHP synthase family.</text>
</comment>
<dbReference type="GO" id="GO:0008652">
    <property type="term" value="P:amino acid biosynthetic process"/>
    <property type="evidence" value="ECO:0007669"/>
    <property type="project" value="UniProtKB-KW"/>
</dbReference>
<feature type="binding site" evidence="3">
    <location>
        <position position="338"/>
    </location>
    <ligand>
        <name>Mn(2+)</name>
        <dbReference type="ChEBI" id="CHEBI:29035"/>
    </ligand>
</feature>
<dbReference type="EC" id="2.5.1.54" evidence="4"/>
<keyword evidence="3" id="KW-0464">Manganese</keyword>
<feature type="binding site" evidence="3">
    <location>
        <position position="264"/>
    </location>
    <ligand>
        <name>phosphoenolpyruvate</name>
        <dbReference type="ChEBI" id="CHEBI:58702"/>
    </ligand>
</feature>
<dbReference type="EMBL" id="CP163441">
    <property type="protein sequence ID" value="XDQ49703.1"/>
    <property type="molecule type" value="Genomic_DNA"/>
</dbReference>
<comment type="cofactor">
    <cofactor evidence="3">
        <name>Mn(2+)</name>
        <dbReference type="ChEBI" id="CHEBI:29035"/>
    </cofactor>
    <cofactor evidence="3">
        <name>Co(2+)</name>
        <dbReference type="ChEBI" id="CHEBI:48828"/>
    </cofactor>
    <cofactor evidence="3">
        <name>Cd(2+)</name>
        <dbReference type="ChEBI" id="CHEBI:48775"/>
    </cofactor>
    <text evidence="3">Binds 1 divalent cation per subunit. The enzyme is active with manganese, cobalt or cadmium ions.</text>
</comment>
<dbReference type="AlphaFoldDB" id="A0AB39R7P2"/>
<sequence length="402" mass="43226">MPREWSEKVAAALSRPAAQQPPWPDSGQVRSVSAFLATLPPLVTPEEIRALRRQTARAARGEALVLQGGDCAETFDATREHITGNATTLLRMAAVVTGGSGLPVVPVGRLAGQYAKPRSDSVDGLGLPVYRGDIVNAAVPDPRERVPDPMRMIEAHRTARATLDQLRGRFAGIHTSHEALLLDYEHPQLAVDPTDGKLYGTSAHFLWIGERTRQLDGAHVAFAELLANPVGIKLGPGTTPALAAEYAERLDPRAEAGRLTLISRMGSGRVRDALPALVDAVAATGRQVVWMCDPMHGNTRVSAMGYKTRHFDDVMDELEGFFQVHRALGSHPGGVHLEFTGDRVTECLGGPRAVTEPGLSGRYESTCDPRLNAEQALALADRIARLSGRQSSSRDTGTPVFP</sequence>
<dbReference type="Pfam" id="PF01474">
    <property type="entry name" value="DAHP_synth_2"/>
    <property type="match status" value="2"/>
</dbReference>
<protein>
    <recommendedName>
        <fullName evidence="4">Phospho-2-dehydro-3-deoxyheptonate aldolase</fullName>
        <ecNumber evidence="4">2.5.1.54</ecNumber>
    </recommendedName>
</protein>
<evidence type="ECO:0000256" key="1">
    <source>
        <dbReference type="ARBA" id="ARBA00008911"/>
    </source>
</evidence>
<keyword evidence="3" id="KW-0170">Cobalt</keyword>
<feature type="binding site" evidence="3">
    <location>
        <position position="368"/>
    </location>
    <ligand>
        <name>Mn(2+)</name>
        <dbReference type="ChEBI" id="CHEBI:29035"/>
    </ligand>
</feature>
<evidence type="ECO:0000256" key="4">
    <source>
        <dbReference type="RuleBase" id="RU363071"/>
    </source>
</evidence>
<name>A0AB39R7P2_9ACTN</name>
<proteinExistence type="inferred from homology"/>
<keyword evidence="4" id="KW-0028">Amino-acid biosynthesis</keyword>
<keyword evidence="4" id="KW-0057">Aromatic amino acid biosynthesis</keyword>
<accession>A0AB39R7P2</accession>
<feature type="binding site" evidence="3">
    <location>
        <position position="296"/>
    </location>
    <ligand>
        <name>Mn(2+)</name>
        <dbReference type="ChEBI" id="CHEBI:29035"/>
    </ligand>
</feature>
<dbReference type="PANTHER" id="PTHR21337">
    <property type="entry name" value="PHOSPHO-2-DEHYDRO-3-DEOXYHEPTONATE ALDOLASE 1, 2"/>
    <property type="match status" value="1"/>
</dbReference>
<dbReference type="GO" id="GO:0009073">
    <property type="term" value="P:aromatic amino acid family biosynthetic process"/>
    <property type="evidence" value="ECO:0007669"/>
    <property type="project" value="UniProtKB-KW"/>
</dbReference>
<reference evidence="5" key="1">
    <citation type="submission" date="2024-07" db="EMBL/GenBank/DDBJ databases">
        <authorList>
            <person name="Yu S.T."/>
        </authorList>
    </citation>
    <scope>NUCLEOTIDE SEQUENCE</scope>
    <source>
        <strain evidence="5">R39</strain>
    </source>
</reference>
<evidence type="ECO:0000256" key="2">
    <source>
        <dbReference type="ARBA" id="ARBA00022679"/>
    </source>
</evidence>
<dbReference type="SUPFAM" id="SSF51569">
    <property type="entry name" value="Aldolase"/>
    <property type="match status" value="1"/>
</dbReference>
<gene>
    <name evidence="5" type="ORF">AB5J52_32665</name>
</gene>